<keyword evidence="2 5" id="KW-0812">Transmembrane</keyword>
<feature type="transmembrane region" description="Helical" evidence="5">
    <location>
        <begin position="22"/>
        <end position="45"/>
    </location>
</feature>
<dbReference type="EMBL" id="KZ819636">
    <property type="protein sequence ID" value="PWN89754.1"/>
    <property type="molecule type" value="Genomic_DNA"/>
</dbReference>
<dbReference type="STRING" id="215250.A0A316YLS0"/>
<keyword evidence="3 5" id="KW-1133">Transmembrane helix</keyword>
<comment type="subcellular location">
    <subcellularLocation>
        <location evidence="1">Membrane</location>
        <topology evidence="1">Multi-pass membrane protein</topology>
    </subcellularLocation>
</comment>
<feature type="transmembrane region" description="Helical" evidence="5">
    <location>
        <begin position="57"/>
        <end position="79"/>
    </location>
</feature>
<feature type="transmembrane region" description="Helical" evidence="5">
    <location>
        <begin position="209"/>
        <end position="229"/>
    </location>
</feature>
<evidence type="ECO:0000256" key="3">
    <source>
        <dbReference type="ARBA" id="ARBA00022989"/>
    </source>
</evidence>
<dbReference type="PANTHER" id="PTHR23502:SF23">
    <property type="entry name" value="FLUCONAZOLE RESISTANCE PROTEIN 1"/>
    <property type="match status" value="1"/>
</dbReference>
<dbReference type="InterPro" id="IPR011701">
    <property type="entry name" value="MFS"/>
</dbReference>
<sequence length="409" mass="44277">MGSSIFAPAIPDFAHDRQTTDVVAALGISLFVWGYGLGPLLLSPITEVSFIGRNDSVAGFLVLRFLAGFVGSPVLATGGATIGDIWGYGGGFANALGCWGYSAAAGPVVGPLVGGFAVDAKGWRWSIWPLFWASAAVWIFIFFLLPETSGATILSRRAARLRKVTGNAQLLSEGDLHDRSIHPSELAFNTLVRPFELTLLEPVVLFNNLYIALVYGVLYCFFEAFPLVFEGRHHFNGAQTGLAYIGILIGGALTLGGYCVFNNKFVTPKYAEGTWKPEYRMLPVMLGGIALPVCMFWFGWTSFESIHWISPVLASSLFALSIYLLFQGILNYLAENYPRYMASVFASNDVMRAGVGGAFPLFSTAMFNKLTIQGGCSLLGGIGLLMLPLPFVLYYYGPRLRAASKRASA</sequence>
<evidence type="ECO:0000313" key="7">
    <source>
        <dbReference type="Proteomes" id="UP000245768"/>
    </source>
</evidence>
<dbReference type="OrthoDB" id="3357846at2759"/>
<feature type="transmembrane region" description="Helical" evidence="5">
    <location>
        <begin position="312"/>
        <end position="334"/>
    </location>
</feature>
<evidence type="ECO:0000313" key="6">
    <source>
        <dbReference type="EMBL" id="PWN89754.1"/>
    </source>
</evidence>
<feature type="transmembrane region" description="Helical" evidence="5">
    <location>
        <begin position="241"/>
        <end position="261"/>
    </location>
</feature>
<evidence type="ECO:0000256" key="1">
    <source>
        <dbReference type="ARBA" id="ARBA00004141"/>
    </source>
</evidence>
<dbReference type="SUPFAM" id="SSF103473">
    <property type="entry name" value="MFS general substrate transporter"/>
    <property type="match status" value="1"/>
</dbReference>
<reference evidence="6 7" key="1">
    <citation type="journal article" date="2018" name="Mol. Biol. Evol.">
        <title>Broad Genomic Sampling Reveals a Smut Pathogenic Ancestry of the Fungal Clade Ustilaginomycotina.</title>
        <authorList>
            <person name="Kijpornyongpan T."/>
            <person name="Mondo S.J."/>
            <person name="Barry K."/>
            <person name="Sandor L."/>
            <person name="Lee J."/>
            <person name="Lipzen A."/>
            <person name="Pangilinan J."/>
            <person name="LaButti K."/>
            <person name="Hainaut M."/>
            <person name="Henrissat B."/>
            <person name="Grigoriev I.V."/>
            <person name="Spatafora J.W."/>
            <person name="Aime M.C."/>
        </authorList>
    </citation>
    <scope>NUCLEOTIDE SEQUENCE [LARGE SCALE GENOMIC DNA]</scope>
    <source>
        <strain evidence="6 7">MCA 4198</strain>
    </source>
</reference>
<dbReference type="GO" id="GO:1990961">
    <property type="term" value="P:xenobiotic detoxification by transmembrane export across the plasma membrane"/>
    <property type="evidence" value="ECO:0007669"/>
    <property type="project" value="TreeGrafter"/>
</dbReference>
<dbReference type="InterPro" id="IPR036259">
    <property type="entry name" value="MFS_trans_sf"/>
</dbReference>
<dbReference type="AlphaFoldDB" id="A0A316YLS0"/>
<keyword evidence="7" id="KW-1185">Reference proteome</keyword>
<dbReference type="Proteomes" id="UP000245768">
    <property type="component" value="Unassembled WGS sequence"/>
</dbReference>
<feature type="transmembrane region" description="Helical" evidence="5">
    <location>
        <begin position="370"/>
        <end position="396"/>
    </location>
</feature>
<dbReference type="Gene3D" id="1.20.1250.20">
    <property type="entry name" value="MFS general substrate transporter like domains"/>
    <property type="match status" value="1"/>
</dbReference>
<dbReference type="InParanoid" id="A0A316YLS0"/>
<keyword evidence="4 5" id="KW-0472">Membrane</keyword>
<feature type="transmembrane region" description="Helical" evidence="5">
    <location>
        <begin position="281"/>
        <end position="300"/>
    </location>
</feature>
<feature type="transmembrane region" description="Helical" evidence="5">
    <location>
        <begin position="125"/>
        <end position="145"/>
    </location>
</feature>
<dbReference type="RefSeq" id="XP_025376952.1">
    <property type="nucleotide sequence ID" value="XM_025521444.1"/>
</dbReference>
<dbReference type="Pfam" id="PF07690">
    <property type="entry name" value="MFS_1"/>
    <property type="match status" value="1"/>
</dbReference>
<evidence type="ECO:0000256" key="4">
    <source>
        <dbReference type="ARBA" id="ARBA00023136"/>
    </source>
</evidence>
<protein>
    <submittedName>
        <fullName evidence="6">MFS general substrate transporter</fullName>
    </submittedName>
</protein>
<proteinExistence type="predicted"/>
<dbReference type="PANTHER" id="PTHR23502">
    <property type="entry name" value="MAJOR FACILITATOR SUPERFAMILY"/>
    <property type="match status" value="1"/>
</dbReference>
<evidence type="ECO:0000256" key="2">
    <source>
        <dbReference type="ARBA" id="ARBA00022692"/>
    </source>
</evidence>
<dbReference type="GO" id="GO:0015244">
    <property type="term" value="F:fluconazole transmembrane transporter activity"/>
    <property type="evidence" value="ECO:0007669"/>
    <property type="project" value="TreeGrafter"/>
</dbReference>
<evidence type="ECO:0000256" key="5">
    <source>
        <dbReference type="SAM" id="Phobius"/>
    </source>
</evidence>
<dbReference type="GO" id="GO:0005886">
    <property type="term" value="C:plasma membrane"/>
    <property type="evidence" value="ECO:0007669"/>
    <property type="project" value="TreeGrafter"/>
</dbReference>
<name>A0A316YLS0_9BASI</name>
<feature type="transmembrane region" description="Helical" evidence="5">
    <location>
        <begin position="99"/>
        <end position="118"/>
    </location>
</feature>
<gene>
    <name evidence="6" type="ORF">FA10DRAFT_266316</name>
</gene>
<organism evidence="6 7">
    <name type="scientific">Acaromyces ingoldii</name>
    <dbReference type="NCBI Taxonomy" id="215250"/>
    <lineage>
        <taxon>Eukaryota</taxon>
        <taxon>Fungi</taxon>
        <taxon>Dikarya</taxon>
        <taxon>Basidiomycota</taxon>
        <taxon>Ustilaginomycotina</taxon>
        <taxon>Exobasidiomycetes</taxon>
        <taxon>Exobasidiales</taxon>
        <taxon>Cryptobasidiaceae</taxon>
        <taxon>Acaromyces</taxon>
    </lineage>
</organism>
<accession>A0A316YLS0</accession>
<dbReference type="GeneID" id="37043360"/>